<evidence type="ECO:0000256" key="9">
    <source>
        <dbReference type="ARBA" id="ARBA00023102"/>
    </source>
</evidence>
<dbReference type="GO" id="GO:0000105">
    <property type="term" value="P:L-histidine biosynthetic process"/>
    <property type="evidence" value="ECO:0007669"/>
    <property type="project" value="UniProtKB-KW"/>
</dbReference>
<comment type="similarity">
    <text evidence="12">Belongs to the tetrahydrofolate dehydrogenase/cyclohydrolase family.</text>
</comment>
<gene>
    <name evidence="12 15" type="primary">folD</name>
    <name evidence="15" type="ORF">BRSU_2551</name>
</gene>
<dbReference type="InterPro" id="IPR046346">
    <property type="entry name" value="Aminoacid_DH-like_N_sf"/>
</dbReference>
<evidence type="ECO:0000259" key="14">
    <source>
        <dbReference type="Pfam" id="PF02882"/>
    </source>
</evidence>
<dbReference type="CDD" id="cd01080">
    <property type="entry name" value="NAD_bind_m-THF_DH_Cyclohyd"/>
    <property type="match status" value="1"/>
</dbReference>
<dbReference type="UniPathway" id="UPA00193"/>
<keyword evidence="5 12" id="KW-0658">Purine biosynthesis</keyword>
<keyword evidence="6 12" id="KW-0378">Hydrolase</keyword>
<dbReference type="HAMAP" id="MF_01576">
    <property type="entry name" value="THF_DHG_CYH"/>
    <property type="match status" value="1"/>
</dbReference>
<dbReference type="Gene3D" id="3.40.50.720">
    <property type="entry name" value="NAD(P)-binding Rossmann-like Domain"/>
    <property type="match status" value="1"/>
</dbReference>
<dbReference type="SUPFAM" id="SSF53223">
    <property type="entry name" value="Aminoacid dehydrogenase-like, N-terminal domain"/>
    <property type="match status" value="1"/>
</dbReference>
<evidence type="ECO:0000256" key="5">
    <source>
        <dbReference type="ARBA" id="ARBA00022755"/>
    </source>
</evidence>
<dbReference type="InterPro" id="IPR000672">
    <property type="entry name" value="THF_DH/CycHdrlase"/>
</dbReference>
<organism evidence="15 16">
    <name type="scientific">Brachyspira suanatina</name>
    <dbReference type="NCBI Taxonomy" id="381802"/>
    <lineage>
        <taxon>Bacteria</taxon>
        <taxon>Pseudomonadati</taxon>
        <taxon>Spirochaetota</taxon>
        <taxon>Spirochaetia</taxon>
        <taxon>Brachyspirales</taxon>
        <taxon>Brachyspiraceae</taxon>
        <taxon>Brachyspira</taxon>
    </lineage>
</organism>
<evidence type="ECO:0000256" key="4">
    <source>
        <dbReference type="ARBA" id="ARBA00022605"/>
    </source>
</evidence>
<dbReference type="GO" id="GO:0004477">
    <property type="term" value="F:methenyltetrahydrofolate cyclohydrolase activity"/>
    <property type="evidence" value="ECO:0007669"/>
    <property type="project" value="UniProtKB-UniRule"/>
</dbReference>
<feature type="domain" description="Tetrahydrofolate dehydrogenase/cyclohydrolase catalytic" evidence="13">
    <location>
        <begin position="5"/>
        <end position="116"/>
    </location>
</feature>
<evidence type="ECO:0000313" key="16">
    <source>
        <dbReference type="Proteomes" id="UP000043763"/>
    </source>
</evidence>
<evidence type="ECO:0000256" key="7">
    <source>
        <dbReference type="ARBA" id="ARBA00022857"/>
    </source>
</evidence>
<sequence>MSNILDGRELAKEIKERIKKETEILEKKPRIDFLYFEDDKSTEVYFKRAKKQAESVGMIGSLHNLPVNTTEKDFLTLIEYLNKEKETSGIMIQMPLPKHICKKKVYETISIEKDSDAISHVNLGRIFIGDSNLAPCTAKSAMALIEKSGINIEGANAVVIGRSEIVGKPLAHLLLQKSATVTIAHSKTKNLKELCKNADILCVSIGKAEFITGEYIKEGAVVIDIGINVLEDGSLKGDVNFEEASKLASYITPVPNGVGSVTVSMLLDNVLYLHKNIMNKK</sequence>
<dbReference type="GO" id="GO:0005829">
    <property type="term" value="C:cytosol"/>
    <property type="evidence" value="ECO:0007669"/>
    <property type="project" value="TreeGrafter"/>
</dbReference>
<evidence type="ECO:0000256" key="11">
    <source>
        <dbReference type="ARBA" id="ARBA00023268"/>
    </source>
</evidence>
<dbReference type="PANTHER" id="PTHR48099">
    <property type="entry name" value="C-1-TETRAHYDROFOLATE SYNTHASE, CYTOPLASMIC-RELATED"/>
    <property type="match status" value="1"/>
</dbReference>
<dbReference type="Pfam" id="PF00763">
    <property type="entry name" value="THF_DHG_CYH"/>
    <property type="match status" value="1"/>
</dbReference>
<evidence type="ECO:0000259" key="13">
    <source>
        <dbReference type="Pfam" id="PF00763"/>
    </source>
</evidence>
<dbReference type="FunFam" id="3.40.50.720:FF:000006">
    <property type="entry name" value="Bifunctional protein FolD"/>
    <property type="match status" value="1"/>
</dbReference>
<keyword evidence="16" id="KW-1185">Reference proteome</keyword>
<name>A0A0G4KB13_9SPIR</name>
<comment type="subunit">
    <text evidence="2 12">Homodimer.</text>
</comment>
<dbReference type="GO" id="GO:0006164">
    <property type="term" value="P:purine nucleotide biosynthetic process"/>
    <property type="evidence" value="ECO:0007669"/>
    <property type="project" value="UniProtKB-KW"/>
</dbReference>
<dbReference type="EC" id="1.5.1.5" evidence="12"/>
<keyword evidence="10 12" id="KW-0486">Methionine biosynthesis</keyword>
<keyword evidence="7 12" id="KW-0521">NADP</keyword>
<evidence type="ECO:0000256" key="8">
    <source>
        <dbReference type="ARBA" id="ARBA00023002"/>
    </source>
</evidence>
<evidence type="ECO:0000256" key="3">
    <source>
        <dbReference type="ARBA" id="ARBA00022563"/>
    </source>
</evidence>
<dbReference type="PRINTS" id="PR00085">
    <property type="entry name" value="THFDHDRGNASE"/>
</dbReference>
<dbReference type="InterPro" id="IPR036291">
    <property type="entry name" value="NAD(P)-bd_dom_sf"/>
</dbReference>
<dbReference type="InterPro" id="IPR020631">
    <property type="entry name" value="THF_DH/CycHdrlase_NAD-bd_dom"/>
</dbReference>
<dbReference type="PANTHER" id="PTHR48099:SF5">
    <property type="entry name" value="C-1-TETRAHYDROFOLATE SYNTHASE, CYTOPLASMIC"/>
    <property type="match status" value="1"/>
</dbReference>
<dbReference type="Pfam" id="PF02882">
    <property type="entry name" value="THF_DHG_CYH_C"/>
    <property type="match status" value="1"/>
</dbReference>
<dbReference type="GO" id="GO:0004488">
    <property type="term" value="F:methylenetetrahydrofolate dehydrogenase (NADP+) activity"/>
    <property type="evidence" value="ECO:0007669"/>
    <property type="project" value="UniProtKB-UniRule"/>
</dbReference>
<feature type="binding site" evidence="12">
    <location>
        <position position="227"/>
    </location>
    <ligand>
        <name>NADP(+)</name>
        <dbReference type="ChEBI" id="CHEBI:58349"/>
    </ligand>
</feature>
<evidence type="ECO:0000313" key="15">
    <source>
        <dbReference type="EMBL" id="CRF35283.1"/>
    </source>
</evidence>
<dbReference type="GO" id="GO:0035999">
    <property type="term" value="P:tetrahydrofolate interconversion"/>
    <property type="evidence" value="ECO:0007669"/>
    <property type="project" value="UniProtKB-UniRule"/>
</dbReference>
<protein>
    <recommendedName>
        <fullName evidence="12">Bifunctional protein FolD</fullName>
    </recommendedName>
    <domain>
        <recommendedName>
            <fullName evidence="12">Methylenetetrahydrofolate dehydrogenase</fullName>
            <ecNumber evidence="12">1.5.1.5</ecNumber>
        </recommendedName>
    </domain>
    <domain>
        <recommendedName>
            <fullName evidence="12">Methenyltetrahydrofolate cyclohydrolase</fullName>
            <ecNumber evidence="12">3.5.4.9</ecNumber>
        </recommendedName>
    </domain>
</protein>
<comment type="caution">
    <text evidence="12">Lacks conserved residue(s) required for the propagation of feature annotation.</text>
</comment>
<reference evidence="16" key="1">
    <citation type="submission" date="2015-04" db="EMBL/GenBank/DDBJ databases">
        <authorList>
            <person name="Mushtaq Mamoona"/>
        </authorList>
    </citation>
    <scope>NUCLEOTIDE SEQUENCE [LARGE SCALE GENOMIC DNA]</scope>
    <source>
        <strain evidence="16">AN4859/03</strain>
    </source>
</reference>
<feature type="domain" description="Tetrahydrofolate dehydrogenase/cyclohydrolase NAD(P)-binding" evidence="14">
    <location>
        <begin position="135"/>
        <end position="275"/>
    </location>
</feature>
<keyword evidence="11 12" id="KW-0511">Multifunctional enzyme</keyword>
<feature type="binding site" evidence="12">
    <location>
        <begin position="161"/>
        <end position="163"/>
    </location>
    <ligand>
        <name>NADP(+)</name>
        <dbReference type="ChEBI" id="CHEBI:58349"/>
    </ligand>
</feature>
<keyword evidence="4 12" id="KW-0028">Amino-acid biosynthesis</keyword>
<evidence type="ECO:0000256" key="6">
    <source>
        <dbReference type="ARBA" id="ARBA00022801"/>
    </source>
</evidence>
<proteinExistence type="inferred from homology"/>
<evidence type="ECO:0000256" key="2">
    <source>
        <dbReference type="ARBA" id="ARBA00011738"/>
    </source>
</evidence>
<dbReference type="Proteomes" id="UP000043763">
    <property type="component" value="Unassembled WGS sequence"/>
</dbReference>
<dbReference type="OrthoDB" id="9803580at2"/>
<evidence type="ECO:0000256" key="10">
    <source>
        <dbReference type="ARBA" id="ARBA00023167"/>
    </source>
</evidence>
<comment type="function">
    <text evidence="12">Catalyzes the oxidation of 5,10-methylenetetrahydrofolate to 5,10-methenyltetrahydrofolate and then the hydrolysis of 5,10-methenyltetrahydrofolate to 10-formyltetrahydrofolate.</text>
</comment>
<dbReference type="RefSeq" id="WP_048595933.1">
    <property type="nucleotide sequence ID" value="NZ_CVLB01000003.1"/>
</dbReference>
<comment type="catalytic activity">
    <reaction evidence="12">
        <text>(6R)-5,10-methylene-5,6,7,8-tetrahydrofolate + NADP(+) = (6R)-5,10-methenyltetrahydrofolate + NADPH</text>
        <dbReference type="Rhea" id="RHEA:22812"/>
        <dbReference type="ChEBI" id="CHEBI:15636"/>
        <dbReference type="ChEBI" id="CHEBI:57455"/>
        <dbReference type="ChEBI" id="CHEBI:57783"/>
        <dbReference type="ChEBI" id="CHEBI:58349"/>
        <dbReference type="EC" id="1.5.1.5"/>
    </reaction>
</comment>
<comment type="catalytic activity">
    <reaction evidence="12">
        <text>(6R)-5,10-methenyltetrahydrofolate + H2O = (6R)-10-formyltetrahydrofolate + H(+)</text>
        <dbReference type="Rhea" id="RHEA:23700"/>
        <dbReference type="ChEBI" id="CHEBI:15377"/>
        <dbReference type="ChEBI" id="CHEBI:15378"/>
        <dbReference type="ChEBI" id="CHEBI:57455"/>
        <dbReference type="ChEBI" id="CHEBI:195366"/>
        <dbReference type="EC" id="3.5.4.9"/>
    </reaction>
</comment>
<comment type="pathway">
    <text evidence="1 12">One-carbon metabolism; tetrahydrofolate interconversion.</text>
</comment>
<dbReference type="Gene3D" id="3.40.50.10860">
    <property type="entry name" value="Leucine Dehydrogenase, chain A, domain 1"/>
    <property type="match status" value="1"/>
</dbReference>
<dbReference type="SUPFAM" id="SSF51735">
    <property type="entry name" value="NAD(P)-binding Rossmann-fold domains"/>
    <property type="match status" value="1"/>
</dbReference>
<evidence type="ECO:0000256" key="12">
    <source>
        <dbReference type="HAMAP-Rule" id="MF_01576"/>
    </source>
</evidence>
<evidence type="ECO:0000256" key="1">
    <source>
        <dbReference type="ARBA" id="ARBA00004777"/>
    </source>
</evidence>
<accession>A0A0G4KB13</accession>
<keyword evidence="3 12" id="KW-0554">One-carbon metabolism</keyword>
<dbReference type="GO" id="GO:0009086">
    <property type="term" value="P:methionine biosynthetic process"/>
    <property type="evidence" value="ECO:0007669"/>
    <property type="project" value="UniProtKB-KW"/>
</dbReference>
<dbReference type="AlphaFoldDB" id="A0A0G4KB13"/>
<dbReference type="EC" id="3.5.4.9" evidence="12"/>
<keyword evidence="8 12" id="KW-0560">Oxidoreductase</keyword>
<dbReference type="EMBL" id="CVLB01000003">
    <property type="protein sequence ID" value="CRF35283.1"/>
    <property type="molecule type" value="Genomic_DNA"/>
</dbReference>
<dbReference type="InterPro" id="IPR020630">
    <property type="entry name" value="THF_DH/CycHdrlase_cat_dom"/>
</dbReference>
<keyword evidence="9 12" id="KW-0368">Histidine biosynthesis</keyword>